<dbReference type="AlphaFoldDB" id="A0AAF3FKP1"/>
<dbReference type="GO" id="GO:0016020">
    <property type="term" value="C:membrane"/>
    <property type="evidence" value="ECO:0007669"/>
    <property type="project" value="InterPro"/>
</dbReference>
<organism evidence="3 4">
    <name type="scientific">Mesorhabditis belari</name>
    <dbReference type="NCBI Taxonomy" id="2138241"/>
    <lineage>
        <taxon>Eukaryota</taxon>
        <taxon>Metazoa</taxon>
        <taxon>Ecdysozoa</taxon>
        <taxon>Nematoda</taxon>
        <taxon>Chromadorea</taxon>
        <taxon>Rhabditida</taxon>
        <taxon>Rhabditina</taxon>
        <taxon>Rhabditomorpha</taxon>
        <taxon>Rhabditoidea</taxon>
        <taxon>Rhabditidae</taxon>
        <taxon>Mesorhabditinae</taxon>
        <taxon>Mesorhabditis</taxon>
    </lineage>
</organism>
<dbReference type="Gene3D" id="2.70.170.10">
    <property type="entry name" value="Neurotransmitter-gated ion-channel ligand-binding domain"/>
    <property type="match status" value="1"/>
</dbReference>
<keyword evidence="1" id="KW-0732">Signal</keyword>
<feature type="chain" id="PRO_5042081850" description="Neurotransmitter-gated ion-channel ligand-binding domain-containing protein" evidence="1">
    <location>
        <begin position="21"/>
        <end position="84"/>
    </location>
</feature>
<feature type="domain" description="Neurotransmitter-gated ion-channel ligand-binding" evidence="2">
    <location>
        <begin position="25"/>
        <end position="77"/>
    </location>
</feature>
<reference evidence="4" key="1">
    <citation type="submission" date="2024-02" db="UniProtKB">
        <authorList>
            <consortium name="WormBaseParasite"/>
        </authorList>
    </citation>
    <scope>IDENTIFICATION</scope>
</reference>
<feature type="signal peptide" evidence="1">
    <location>
        <begin position="1"/>
        <end position="20"/>
    </location>
</feature>
<evidence type="ECO:0000313" key="3">
    <source>
        <dbReference type="Proteomes" id="UP000887575"/>
    </source>
</evidence>
<dbReference type="InterPro" id="IPR036734">
    <property type="entry name" value="Neur_chan_lig-bd_sf"/>
</dbReference>
<name>A0AAF3FKP1_9BILA</name>
<dbReference type="Pfam" id="PF02931">
    <property type="entry name" value="Neur_chan_LBD"/>
    <property type="match status" value="1"/>
</dbReference>
<evidence type="ECO:0000259" key="2">
    <source>
        <dbReference type="Pfam" id="PF02931"/>
    </source>
</evidence>
<dbReference type="Proteomes" id="UP000887575">
    <property type="component" value="Unassembled WGS sequence"/>
</dbReference>
<protein>
    <recommendedName>
        <fullName evidence="2">Neurotransmitter-gated ion-channel ligand-binding domain-containing protein</fullName>
    </recommendedName>
</protein>
<dbReference type="WBParaSite" id="MBELARI_LOCUS7695">
    <property type="protein sequence ID" value="MBELARI_LOCUS7695"/>
    <property type="gene ID" value="MBELARI_LOCUS7695"/>
</dbReference>
<dbReference type="SUPFAM" id="SSF63712">
    <property type="entry name" value="Nicotinic receptor ligand binding domain-like"/>
    <property type="match status" value="1"/>
</dbReference>
<evidence type="ECO:0000313" key="4">
    <source>
        <dbReference type="WBParaSite" id="MBELARI_LOCUS7695"/>
    </source>
</evidence>
<dbReference type="InterPro" id="IPR006202">
    <property type="entry name" value="Neur_chan_lig-bd"/>
</dbReference>
<keyword evidence="3" id="KW-1185">Reference proteome</keyword>
<proteinExistence type="predicted"/>
<accession>A0AAF3FKP1</accession>
<evidence type="ECO:0000256" key="1">
    <source>
        <dbReference type="SAM" id="SignalP"/>
    </source>
</evidence>
<sequence>MNILRLVLLLLFNGFICINCNKYANQLYEDLLYFYNKNVRPVKNATQPVLVKFGAALIRIIDVYSKEALMSLNVRVSLDLTVNE</sequence>
<dbReference type="GO" id="GO:0005230">
    <property type="term" value="F:extracellular ligand-gated monoatomic ion channel activity"/>
    <property type="evidence" value="ECO:0007669"/>
    <property type="project" value="InterPro"/>
</dbReference>